<dbReference type="Pfam" id="PF13622">
    <property type="entry name" value="4HBT_3"/>
    <property type="match status" value="1"/>
</dbReference>
<evidence type="ECO:0000259" key="1">
    <source>
        <dbReference type="Pfam" id="PF13622"/>
    </source>
</evidence>
<evidence type="ECO:0000313" key="3">
    <source>
        <dbReference type="EMBL" id="ROQ29792.1"/>
    </source>
</evidence>
<evidence type="ECO:0000259" key="2">
    <source>
        <dbReference type="Pfam" id="PF20789"/>
    </source>
</evidence>
<comment type="caution">
    <text evidence="3">The sequence shown here is derived from an EMBL/GenBank/DDBJ whole genome shotgun (WGS) entry which is preliminary data.</text>
</comment>
<proteinExistence type="predicted"/>
<protein>
    <submittedName>
        <fullName evidence="3">Acyl-CoA thioesterase</fullName>
    </submittedName>
</protein>
<keyword evidence="4" id="KW-1185">Reference proteome</keyword>
<dbReference type="PANTHER" id="PTHR38110">
    <property type="entry name" value="CHROMOSOME 23, WHOLE GENOME SHOTGUN SEQUENCE"/>
    <property type="match status" value="1"/>
</dbReference>
<dbReference type="RefSeq" id="WP_050658585.1">
    <property type="nucleotide sequence ID" value="NZ_JBLXAC010000019.1"/>
</dbReference>
<dbReference type="SUPFAM" id="SSF54637">
    <property type="entry name" value="Thioesterase/thiol ester dehydrase-isomerase"/>
    <property type="match status" value="2"/>
</dbReference>
<dbReference type="InterPro" id="IPR052389">
    <property type="entry name" value="Sec_Metab_Biosynth-Assoc"/>
</dbReference>
<dbReference type="Proteomes" id="UP000268033">
    <property type="component" value="Unassembled WGS sequence"/>
</dbReference>
<dbReference type="AlphaFoldDB" id="A0A3N1PEA5"/>
<sequence length="263" mass="28414">MAAFSQLLSPWRALAAVQTIPTGWLRGRAVFGGLTAAMLFEHIKAKVEPDLPVRSLHFAFVAPATPGRVEVHAEELRAGRYVTQVQGELCQHGDCVLSVLASFGQARPSAVSIAPPEPRHFTEPVQCQPMPAFIEPGPEFAAHFDLCIATGALPFAGSRSRELGGWVRFKNAPEPVSIGHILALLDAWPPAVLPMLNAPAPASLLAWTIDFVEPLPAFCGDDWWHYLAEVVMAEDGYGIISARLRDKSGKLVASSRQTVAFFG</sequence>
<dbReference type="Gene3D" id="2.40.160.210">
    <property type="entry name" value="Acyl-CoA thioesterase, double hotdog domain"/>
    <property type="match status" value="1"/>
</dbReference>
<dbReference type="InterPro" id="IPR042171">
    <property type="entry name" value="Acyl-CoA_hotdog"/>
</dbReference>
<feature type="domain" description="Acyl-CoA thioesterase-like N-terminal HotDog" evidence="1">
    <location>
        <begin position="21"/>
        <end position="104"/>
    </location>
</feature>
<evidence type="ECO:0000313" key="4">
    <source>
        <dbReference type="Proteomes" id="UP000268033"/>
    </source>
</evidence>
<name>A0A3N1PEA5_9GAMM</name>
<reference evidence="3 4" key="1">
    <citation type="submission" date="2018-11" db="EMBL/GenBank/DDBJ databases">
        <title>Genomic Encyclopedia of Type Strains, Phase IV (KMG-IV): sequencing the most valuable type-strain genomes for metagenomic binning, comparative biology and taxonomic classification.</title>
        <authorList>
            <person name="Goeker M."/>
        </authorList>
    </citation>
    <scope>NUCLEOTIDE SEQUENCE [LARGE SCALE GENOMIC DNA]</scope>
    <source>
        <strain evidence="3 4">DSM 21945</strain>
    </source>
</reference>
<dbReference type="InterPro" id="IPR049449">
    <property type="entry name" value="TesB_ACOT8-like_N"/>
</dbReference>
<feature type="domain" description="Acyl-CoA thioesterase-like C-terminal" evidence="2">
    <location>
        <begin position="124"/>
        <end position="260"/>
    </location>
</feature>
<organism evidence="3 4">
    <name type="scientific">Gallaecimonas pentaromativorans</name>
    <dbReference type="NCBI Taxonomy" id="584787"/>
    <lineage>
        <taxon>Bacteria</taxon>
        <taxon>Pseudomonadati</taxon>
        <taxon>Pseudomonadota</taxon>
        <taxon>Gammaproteobacteria</taxon>
        <taxon>Enterobacterales</taxon>
        <taxon>Gallaecimonadaceae</taxon>
        <taxon>Gallaecimonas</taxon>
    </lineage>
</organism>
<gene>
    <name evidence="3" type="ORF">EDC28_102164</name>
</gene>
<dbReference type="OrthoDB" id="7059210at2"/>
<dbReference type="Pfam" id="PF20789">
    <property type="entry name" value="4HBT_3C"/>
    <property type="match status" value="1"/>
</dbReference>
<dbReference type="EMBL" id="RJUL01000002">
    <property type="protein sequence ID" value="ROQ29792.1"/>
    <property type="molecule type" value="Genomic_DNA"/>
</dbReference>
<accession>A0A3N1PEA5</accession>
<dbReference type="STRING" id="584787.GCA_001247655_03094"/>
<dbReference type="PANTHER" id="PTHR38110:SF1">
    <property type="entry name" value="THIOESTERASE DOMAIN-CONTAINING PROTEIN"/>
    <property type="match status" value="1"/>
</dbReference>
<dbReference type="InterPro" id="IPR029069">
    <property type="entry name" value="HotDog_dom_sf"/>
</dbReference>
<dbReference type="InterPro" id="IPR049450">
    <property type="entry name" value="ACOT8-like_C"/>
</dbReference>